<feature type="chain" id="PRO_5022059231" evidence="1">
    <location>
        <begin position="23"/>
        <end position="195"/>
    </location>
</feature>
<dbReference type="PROSITE" id="PS51257">
    <property type="entry name" value="PROKAR_LIPOPROTEIN"/>
    <property type="match status" value="1"/>
</dbReference>
<comment type="caution">
    <text evidence="2">The sequence shown here is derived from an EMBL/GenBank/DDBJ whole genome shotgun (WGS) entry which is preliminary data.</text>
</comment>
<proteinExistence type="predicted"/>
<evidence type="ECO:0000313" key="3">
    <source>
        <dbReference type="Proteomes" id="UP000320225"/>
    </source>
</evidence>
<keyword evidence="1" id="KW-0732">Signal</keyword>
<dbReference type="Proteomes" id="UP000320225">
    <property type="component" value="Unassembled WGS sequence"/>
</dbReference>
<feature type="signal peptide" evidence="1">
    <location>
        <begin position="1"/>
        <end position="22"/>
    </location>
</feature>
<reference evidence="2 3" key="1">
    <citation type="submission" date="2019-07" db="EMBL/GenBank/DDBJ databases">
        <title>Tepidimonas sediminis YIM 72259 draft genome.</title>
        <authorList>
            <person name="Da Costa M.S."/>
            <person name="Froufe H.J.C."/>
            <person name="Egas C."/>
            <person name="Albuquerque L."/>
        </authorList>
    </citation>
    <scope>NUCLEOTIDE SEQUENCE [LARGE SCALE GENOMIC DNA]</scope>
    <source>
        <strain evidence="2 3">YIM 72259</strain>
    </source>
</reference>
<organism evidence="2 3">
    <name type="scientific">Tepidimonas sediminis</name>
    <dbReference type="NCBI Taxonomy" id="2588941"/>
    <lineage>
        <taxon>Bacteria</taxon>
        <taxon>Pseudomonadati</taxon>
        <taxon>Pseudomonadota</taxon>
        <taxon>Betaproteobacteria</taxon>
        <taxon>Burkholderiales</taxon>
        <taxon>Tepidimonas</taxon>
    </lineage>
</organism>
<protein>
    <submittedName>
        <fullName evidence="2">Uncharacterized protein</fullName>
    </submittedName>
</protein>
<accession>A0A554WMV7</accession>
<keyword evidence="3" id="KW-1185">Reference proteome</keyword>
<dbReference type="AlphaFoldDB" id="A0A554WMV7"/>
<evidence type="ECO:0000256" key="1">
    <source>
        <dbReference type="SAM" id="SignalP"/>
    </source>
</evidence>
<name>A0A554WMV7_9BURK</name>
<dbReference type="EMBL" id="VJND01000010">
    <property type="protein sequence ID" value="TSE24903.1"/>
    <property type="molecule type" value="Genomic_DNA"/>
</dbReference>
<evidence type="ECO:0000313" key="2">
    <source>
        <dbReference type="EMBL" id="TSE24903.1"/>
    </source>
</evidence>
<gene>
    <name evidence="2" type="ORF">Tsedi_01763</name>
</gene>
<sequence length="195" mass="19801">MRLCMRWPKRAGLAGVATLALAACSPALDWRDAGLAAPLLALLPCKPERAERAVPLLGPQAAPVTLRMASCTAGGATWALAEARLPDGAQAAAALAAWQRAAWATLGAPPAAAEAGALPPGWAEVPCAGRGAALQRCLRGPGRAPDGRAVRAELHWSARGPWLVQAAAYLSDGAALPAAAHEAFFGALAWRGPGS</sequence>